<comment type="caution">
    <text evidence="2">The sequence shown here is derived from an EMBL/GenBank/DDBJ whole genome shotgun (WGS) entry which is preliminary data.</text>
</comment>
<dbReference type="Pfam" id="PF00836">
    <property type="entry name" value="Stathmin"/>
    <property type="match status" value="2"/>
</dbReference>
<dbReference type="InterPro" id="IPR000956">
    <property type="entry name" value="Stathmin_fam"/>
</dbReference>
<dbReference type="STRING" id="10195.A0A3M7P3H6"/>
<name>A0A3M7P3H6_BRAPC</name>
<dbReference type="GO" id="GO:0031110">
    <property type="term" value="P:regulation of microtubule polymerization or depolymerization"/>
    <property type="evidence" value="ECO:0007669"/>
    <property type="project" value="InterPro"/>
</dbReference>
<dbReference type="PANTHER" id="PTHR10104">
    <property type="entry name" value="STATHMIN"/>
    <property type="match status" value="1"/>
</dbReference>
<dbReference type="SUPFAM" id="SSF101494">
    <property type="entry name" value="Stathmin"/>
    <property type="match status" value="3"/>
</dbReference>
<dbReference type="AlphaFoldDB" id="A0A3M7P3H6"/>
<dbReference type="GO" id="GO:0015631">
    <property type="term" value="F:tubulin binding"/>
    <property type="evidence" value="ECO:0007669"/>
    <property type="project" value="TreeGrafter"/>
</dbReference>
<evidence type="ECO:0000313" key="2">
    <source>
        <dbReference type="EMBL" id="RMZ93553.1"/>
    </source>
</evidence>
<accession>A0A3M7P3H6</accession>
<dbReference type="Gene3D" id="6.10.280.30">
    <property type="match status" value="3"/>
</dbReference>
<reference evidence="2 3" key="1">
    <citation type="journal article" date="2018" name="Sci. Rep.">
        <title>Genomic signatures of local adaptation to the degree of environmental predictability in rotifers.</title>
        <authorList>
            <person name="Franch-Gras L."/>
            <person name="Hahn C."/>
            <person name="Garcia-Roger E.M."/>
            <person name="Carmona M.J."/>
            <person name="Serra M."/>
            <person name="Gomez A."/>
        </authorList>
    </citation>
    <scope>NUCLEOTIDE SEQUENCE [LARGE SCALE GENOMIC DNA]</scope>
    <source>
        <strain evidence="2">HYR1</strain>
    </source>
</reference>
<dbReference type="InterPro" id="IPR036002">
    <property type="entry name" value="Stathmin_sf"/>
</dbReference>
<feature type="coiled-coil region" evidence="1">
    <location>
        <begin position="161"/>
        <end position="239"/>
    </location>
</feature>
<dbReference type="PRINTS" id="PR00345">
    <property type="entry name" value="STATHMIN"/>
</dbReference>
<feature type="coiled-coil region" evidence="1">
    <location>
        <begin position="55"/>
        <end position="100"/>
    </location>
</feature>
<keyword evidence="3" id="KW-1185">Reference proteome</keyword>
<organism evidence="2 3">
    <name type="scientific">Brachionus plicatilis</name>
    <name type="common">Marine rotifer</name>
    <name type="synonym">Brachionus muelleri</name>
    <dbReference type="NCBI Taxonomy" id="10195"/>
    <lineage>
        <taxon>Eukaryota</taxon>
        <taxon>Metazoa</taxon>
        <taxon>Spiralia</taxon>
        <taxon>Gnathifera</taxon>
        <taxon>Rotifera</taxon>
        <taxon>Eurotatoria</taxon>
        <taxon>Monogononta</taxon>
        <taxon>Pseudotrocha</taxon>
        <taxon>Ploima</taxon>
        <taxon>Brachionidae</taxon>
        <taxon>Brachionus</taxon>
    </lineage>
</organism>
<dbReference type="PANTHER" id="PTHR10104:SF1">
    <property type="entry name" value="STATHMIN, ISOFORM D"/>
    <property type="match status" value="1"/>
</dbReference>
<dbReference type="GO" id="GO:0007019">
    <property type="term" value="P:microtubule depolymerization"/>
    <property type="evidence" value="ECO:0007669"/>
    <property type="project" value="TreeGrafter"/>
</dbReference>
<evidence type="ECO:0000313" key="3">
    <source>
        <dbReference type="Proteomes" id="UP000276133"/>
    </source>
</evidence>
<dbReference type="GO" id="GO:0043005">
    <property type="term" value="C:neuron projection"/>
    <property type="evidence" value="ECO:0007669"/>
    <property type="project" value="TreeGrafter"/>
</dbReference>
<dbReference type="PROSITE" id="PS51663">
    <property type="entry name" value="STATHMIN_3"/>
    <property type="match status" value="1"/>
</dbReference>
<dbReference type="Proteomes" id="UP000276133">
    <property type="component" value="Unassembled WGS sequence"/>
</dbReference>
<dbReference type="OrthoDB" id="5986631at2759"/>
<proteinExistence type="predicted"/>
<dbReference type="GO" id="GO:0005737">
    <property type="term" value="C:cytoplasm"/>
    <property type="evidence" value="ECO:0007669"/>
    <property type="project" value="TreeGrafter"/>
</dbReference>
<dbReference type="GO" id="GO:0031175">
    <property type="term" value="P:neuron projection development"/>
    <property type="evidence" value="ECO:0007669"/>
    <property type="project" value="TreeGrafter"/>
</dbReference>
<sequence length="254" mass="29195">MNIGQSRPFACLEMMSPVKNQAKNGLAFEVILDVPKGTTPAKLTPQNTPNRQLTQEDIIIKLQRAEERRQSLEMAKLSMISEKNQKIEEAAKIREEQNLNFSKQTEQKLISKLEASKENRNTLKMNLMEKLKKTDTKIAQIKEIASSTADVLEEKIINKLLAAEENRLANISALTERLKEHEKHVEEVRNATMGGKDEELEEKIILKLQNALDNREDHLDKIKEKMREHAKRIDEVREKARLQSPNSSSCFEQN</sequence>
<dbReference type="EMBL" id="REGN01013719">
    <property type="protein sequence ID" value="RMZ93553.1"/>
    <property type="molecule type" value="Genomic_DNA"/>
</dbReference>
<gene>
    <name evidence="2" type="ORF">BpHYR1_041163</name>
</gene>
<keyword evidence="1" id="KW-0175">Coiled coil</keyword>
<protein>
    <submittedName>
        <fullName evidence="2">Trichohyalin-like isoform X1</fullName>
    </submittedName>
</protein>
<evidence type="ECO:0000256" key="1">
    <source>
        <dbReference type="SAM" id="Coils"/>
    </source>
</evidence>